<protein>
    <submittedName>
        <fullName evidence="1">Uncharacterized protein</fullName>
    </submittedName>
</protein>
<reference evidence="1 2" key="1">
    <citation type="journal article" date="2023" name="Plants (Basel)">
        <title>Bridging the Gap: Combining Genomics and Transcriptomics Approaches to Understand Stylosanthes scabra, an Orphan Legume from the Brazilian Caatinga.</title>
        <authorList>
            <person name="Ferreira-Neto J.R.C."/>
            <person name="da Silva M.D."/>
            <person name="Binneck E."/>
            <person name="de Melo N.F."/>
            <person name="da Silva R.H."/>
            <person name="de Melo A.L.T.M."/>
            <person name="Pandolfi V."/>
            <person name="Bustamante F.O."/>
            <person name="Brasileiro-Vidal A.C."/>
            <person name="Benko-Iseppon A.M."/>
        </authorList>
    </citation>
    <scope>NUCLEOTIDE SEQUENCE [LARGE SCALE GENOMIC DNA]</scope>
    <source>
        <tissue evidence="1">Leaves</tissue>
    </source>
</reference>
<accession>A0ABU6QM56</accession>
<dbReference type="Proteomes" id="UP001341840">
    <property type="component" value="Unassembled WGS sequence"/>
</dbReference>
<dbReference type="EMBL" id="JASCZI010000627">
    <property type="protein sequence ID" value="MED6112739.1"/>
    <property type="molecule type" value="Genomic_DNA"/>
</dbReference>
<gene>
    <name evidence="1" type="ORF">PIB30_064383</name>
</gene>
<evidence type="ECO:0000313" key="2">
    <source>
        <dbReference type="Proteomes" id="UP001341840"/>
    </source>
</evidence>
<sequence length="93" mass="11112">MQNMKILKVQRKGKEQLIPIWPRRRALPCPNLSHECSELELSWELRIAWKRLRKALGARVHEEKPKRENRAPVWPHACFMRPHRSLGVSRKCL</sequence>
<evidence type="ECO:0000313" key="1">
    <source>
        <dbReference type="EMBL" id="MED6112739.1"/>
    </source>
</evidence>
<name>A0ABU6QM56_9FABA</name>
<comment type="caution">
    <text evidence="1">The sequence shown here is derived from an EMBL/GenBank/DDBJ whole genome shotgun (WGS) entry which is preliminary data.</text>
</comment>
<proteinExistence type="predicted"/>
<organism evidence="1 2">
    <name type="scientific">Stylosanthes scabra</name>
    <dbReference type="NCBI Taxonomy" id="79078"/>
    <lineage>
        <taxon>Eukaryota</taxon>
        <taxon>Viridiplantae</taxon>
        <taxon>Streptophyta</taxon>
        <taxon>Embryophyta</taxon>
        <taxon>Tracheophyta</taxon>
        <taxon>Spermatophyta</taxon>
        <taxon>Magnoliopsida</taxon>
        <taxon>eudicotyledons</taxon>
        <taxon>Gunneridae</taxon>
        <taxon>Pentapetalae</taxon>
        <taxon>rosids</taxon>
        <taxon>fabids</taxon>
        <taxon>Fabales</taxon>
        <taxon>Fabaceae</taxon>
        <taxon>Papilionoideae</taxon>
        <taxon>50 kb inversion clade</taxon>
        <taxon>dalbergioids sensu lato</taxon>
        <taxon>Dalbergieae</taxon>
        <taxon>Pterocarpus clade</taxon>
        <taxon>Stylosanthes</taxon>
    </lineage>
</organism>
<keyword evidence="2" id="KW-1185">Reference proteome</keyword>